<dbReference type="GO" id="GO:0005886">
    <property type="term" value="C:plasma membrane"/>
    <property type="evidence" value="ECO:0007669"/>
    <property type="project" value="UniProtKB-SubCell"/>
</dbReference>
<evidence type="ECO:0000256" key="4">
    <source>
        <dbReference type="ARBA" id="ARBA00022989"/>
    </source>
</evidence>
<evidence type="ECO:0000256" key="2">
    <source>
        <dbReference type="ARBA" id="ARBA00022475"/>
    </source>
</evidence>
<evidence type="ECO:0008006" key="9">
    <source>
        <dbReference type="Google" id="ProtNLM"/>
    </source>
</evidence>
<organism evidence="7 8">
    <name type="scientific">Neogemmobacter tilapiae</name>
    <dbReference type="NCBI Taxonomy" id="875041"/>
    <lineage>
        <taxon>Bacteria</taxon>
        <taxon>Pseudomonadati</taxon>
        <taxon>Pseudomonadota</taxon>
        <taxon>Alphaproteobacteria</taxon>
        <taxon>Rhodobacterales</taxon>
        <taxon>Paracoccaceae</taxon>
        <taxon>Neogemmobacter</taxon>
    </lineage>
</organism>
<dbReference type="EMBL" id="BMYJ01000003">
    <property type="protein sequence ID" value="GHC50420.1"/>
    <property type="molecule type" value="Genomic_DNA"/>
</dbReference>
<feature type="transmembrane region" description="Helical" evidence="6">
    <location>
        <begin position="241"/>
        <end position="268"/>
    </location>
</feature>
<evidence type="ECO:0000256" key="1">
    <source>
        <dbReference type="ARBA" id="ARBA00004651"/>
    </source>
</evidence>
<feature type="transmembrane region" description="Helical" evidence="6">
    <location>
        <begin position="173"/>
        <end position="195"/>
    </location>
</feature>
<dbReference type="PANTHER" id="PTHR30213:SF0">
    <property type="entry name" value="UPF0761 MEMBRANE PROTEIN YIHY"/>
    <property type="match status" value="1"/>
</dbReference>
<keyword evidence="5 6" id="KW-0472">Membrane</keyword>
<feature type="transmembrane region" description="Helical" evidence="6">
    <location>
        <begin position="84"/>
        <end position="106"/>
    </location>
</feature>
<dbReference type="Pfam" id="PF03631">
    <property type="entry name" value="Virul_fac_BrkB"/>
    <property type="match status" value="1"/>
</dbReference>
<comment type="caution">
    <text evidence="7">The sequence shown here is derived from an EMBL/GenBank/DDBJ whole genome shotgun (WGS) entry which is preliminary data.</text>
</comment>
<name>A0A918TP16_9RHOB</name>
<dbReference type="AlphaFoldDB" id="A0A918TP16"/>
<evidence type="ECO:0000313" key="7">
    <source>
        <dbReference type="EMBL" id="GHC50420.1"/>
    </source>
</evidence>
<protein>
    <recommendedName>
        <fullName evidence="9">YihY/virulence factor BrkB family protein</fullName>
    </recommendedName>
</protein>
<keyword evidence="3 6" id="KW-0812">Transmembrane</keyword>
<dbReference type="PANTHER" id="PTHR30213">
    <property type="entry name" value="INNER MEMBRANE PROTEIN YHJD"/>
    <property type="match status" value="1"/>
</dbReference>
<accession>A0A918TP16</accession>
<keyword evidence="2" id="KW-1003">Cell membrane</keyword>
<dbReference type="Proteomes" id="UP000638981">
    <property type="component" value="Unassembled WGS sequence"/>
</dbReference>
<evidence type="ECO:0000256" key="5">
    <source>
        <dbReference type="ARBA" id="ARBA00023136"/>
    </source>
</evidence>
<proteinExistence type="predicted"/>
<dbReference type="PIRSF" id="PIRSF035875">
    <property type="entry name" value="RNase_BN"/>
    <property type="match status" value="1"/>
</dbReference>
<reference evidence="7" key="2">
    <citation type="submission" date="2020-09" db="EMBL/GenBank/DDBJ databases">
        <authorList>
            <person name="Sun Q."/>
            <person name="Kim S."/>
        </authorList>
    </citation>
    <scope>NUCLEOTIDE SEQUENCE</scope>
    <source>
        <strain evidence="7">KCTC 23310</strain>
    </source>
</reference>
<keyword evidence="8" id="KW-1185">Reference proteome</keyword>
<dbReference type="InterPro" id="IPR017039">
    <property type="entry name" value="Virul_fac_BrkB"/>
</dbReference>
<keyword evidence="4 6" id="KW-1133">Transmembrane helix</keyword>
<feature type="transmembrane region" description="Helical" evidence="6">
    <location>
        <begin position="139"/>
        <end position="167"/>
    </location>
</feature>
<evidence type="ECO:0000256" key="3">
    <source>
        <dbReference type="ARBA" id="ARBA00022692"/>
    </source>
</evidence>
<feature type="transmembrane region" description="Helical" evidence="6">
    <location>
        <begin position="207"/>
        <end position="229"/>
    </location>
</feature>
<evidence type="ECO:0000313" key="8">
    <source>
        <dbReference type="Proteomes" id="UP000638981"/>
    </source>
</evidence>
<sequence>MLSFLRQSLSFLRRLMYRIQMAKIGMAAASTAFFGFLALFPAAAVIIALWGVGADPAFVGQQIEPLRDLLPPDAFSLISGQLEALVAASTPGLGLATLVSTLIALWSARAGISALVGGLNAVHHLPDHGGLWHEALSMLLTVALVGITLAAMLAAVVAPIVLALLPLGAASSFVLHSANNLLGLGLAIFGLAIAYRFGPNRPQGGRIAFFTPGIAVALILWVMVSRGFVLYLANFASYNKIYGSIGAVAALMMWFYFGAYALLLGAAVDAERDAS</sequence>
<reference evidence="7" key="1">
    <citation type="journal article" date="2014" name="Int. J. Syst. Evol. Microbiol.">
        <title>Complete genome sequence of Corynebacterium casei LMG S-19264T (=DSM 44701T), isolated from a smear-ripened cheese.</title>
        <authorList>
            <consortium name="US DOE Joint Genome Institute (JGI-PGF)"/>
            <person name="Walter F."/>
            <person name="Albersmeier A."/>
            <person name="Kalinowski J."/>
            <person name="Ruckert C."/>
        </authorList>
    </citation>
    <scope>NUCLEOTIDE SEQUENCE</scope>
    <source>
        <strain evidence="7">KCTC 23310</strain>
    </source>
</reference>
<evidence type="ECO:0000256" key="6">
    <source>
        <dbReference type="SAM" id="Phobius"/>
    </source>
</evidence>
<gene>
    <name evidence="7" type="ORF">GCM10007315_10890</name>
</gene>
<dbReference type="NCBIfam" id="TIGR00765">
    <property type="entry name" value="yihY_not_rbn"/>
    <property type="match status" value="1"/>
</dbReference>
<comment type="subcellular location">
    <subcellularLocation>
        <location evidence="1">Cell membrane</location>
        <topology evidence="1">Multi-pass membrane protein</topology>
    </subcellularLocation>
</comment>